<dbReference type="GO" id="GO:0000978">
    <property type="term" value="F:RNA polymerase II cis-regulatory region sequence-specific DNA binding"/>
    <property type="evidence" value="ECO:0007669"/>
    <property type="project" value="TreeGrafter"/>
</dbReference>
<dbReference type="SMART" id="SM00389">
    <property type="entry name" value="HOX"/>
    <property type="match status" value="1"/>
</dbReference>
<dbReference type="PANTHER" id="PTHR45664">
    <property type="entry name" value="PROTEIN ZERKNUELLT 1-RELATED"/>
    <property type="match status" value="1"/>
</dbReference>
<dbReference type="CDD" id="cd00086">
    <property type="entry name" value="homeodomain"/>
    <property type="match status" value="1"/>
</dbReference>
<feature type="DNA-binding region" description="Homeobox" evidence="4">
    <location>
        <begin position="253"/>
        <end position="312"/>
    </location>
</feature>
<dbReference type="EMBL" id="CAJVCH010076949">
    <property type="protein sequence ID" value="CAG7721126.1"/>
    <property type="molecule type" value="Genomic_DNA"/>
</dbReference>
<comment type="caution">
    <text evidence="8">The sequence shown here is derived from an EMBL/GenBank/DDBJ whole genome shotgun (WGS) entry which is preliminary data.</text>
</comment>
<feature type="compositionally biased region" description="Low complexity" evidence="6">
    <location>
        <begin position="317"/>
        <end position="330"/>
    </location>
</feature>
<gene>
    <name evidence="8" type="ORF">AFUS01_LOCUS10367</name>
</gene>
<feature type="compositionally biased region" description="Basic and acidic residues" evidence="6">
    <location>
        <begin position="363"/>
        <end position="394"/>
    </location>
</feature>
<evidence type="ECO:0000256" key="3">
    <source>
        <dbReference type="ARBA" id="ARBA00023242"/>
    </source>
</evidence>
<evidence type="ECO:0000256" key="4">
    <source>
        <dbReference type="PROSITE-ProRule" id="PRU00108"/>
    </source>
</evidence>
<dbReference type="GO" id="GO:0005634">
    <property type="term" value="C:nucleus"/>
    <property type="evidence" value="ECO:0007669"/>
    <property type="project" value="UniProtKB-SubCell"/>
</dbReference>
<dbReference type="AlphaFoldDB" id="A0A8J2NPP6"/>
<dbReference type="InterPro" id="IPR017970">
    <property type="entry name" value="Homeobox_CS"/>
</dbReference>
<dbReference type="GO" id="GO:0000981">
    <property type="term" value="F:DNA-binding transcription factor activity, RNA polymerase II-specific"/>
    <property type="evidence" value="ECO:0007669"/>
    <property type="project" value="InterPro"/>
</dbReference>
<evidence type="ECO:0000256" key="5">
    <source>
        <dbReference type="RuleBase" id="RU000682"/>
    </source>
</evidence>
<dbReference type="OrthoDB" id="6159439at2759"/>
<feature type="region of interest" description="Disordered" evidence="6">
    <location>
        <begin position="310"/>
        <end position="330"/>
    </location>
</feature>
<feature type="compositionally biased region" description="Polar residues" evidence="6">
    <location>
        <begin position="213"/>
        <end position="233"/>
    </location>
</feature>
<proteinExistence type="predicted"/>
<sequence length="401" mass="44189">MSRSFFVDSLIKPKSKTTSGREDSKGGFKSLPLRHSFYQPSAHGFPNFLSPIPLLGPGGQVINSSSSLAGPLGESVIPGGLCQPPNGSQNPSCWYLTSPQHHPAIPFFTSSPYLRPIGSSPFSGITGSPFYSNPLLPSAIQADFPLHESVRVPQQQPQAPHSGKSGLTNPNKRSESESETVTGSKLKRIKVEKKSHVILDTTNEALSDDYDSNGDSLCDSNPNLNESTSGTGPSQSGESLSSSKDNSNNNNSSKRMRTAFTSAQLLELEREFQMNMYLSRLRRIEIATYLNLSEKQVKIWFQNRRVKFKKEETPDVTTSSSSTGLSGPTPDFHHRCRCLRTCSSSRNKNKDHERSISPSKSIDYGHPEFTNRNHDFPNADTSSKKQDFEEHSEAECETNVD</sequence>
<evidence type="ECO:0000313" key="9">
    <source>
        <dbReference type="Proteomes" id="UP000708208"/>
    </source>
</evidence>
<dbReference type="Pfam" id="PF00046">
    <property type="entry name" value="Homeodomain"/>
    <property type="match status" value="1"/>
</dbReference>
<dbReference type="InterPro" id="IPR001356">
    <property type="entry name" value="HD"/>
</dbReference>
<feature type="region of interest" description="Disordered" evidence="6">
    <location>
        <begin position="345"/>
        <end position="401"/>
    </location>
</feature>
<organism evidence="8 9">
    <name type="scientific">Allacma fusca</name>
    <dbReference type="NCBI Taxonomy" id="39272"/>
    <lineage>
        <taxon>Eukaryota</taxon>
        <taxon>Metazoa</taxon>
        <taxon>Ecdysozoa</taxon>
        <taxon>Arthropoda</taxon>
        <taxon>Hexapoda</taxon>
        <taxon>Collembola</taxon>
        <taxon>Symphypleona</taxon>
        <taxon>Sminthuridae</taxon>
        <taxon>Allacma</taxon>
    </lineage>
</organism>
<dbReference type="PANTHER" id="PTHR45664:SF20">
    <property type="entry name" value="AGAP001560-PA"/>
    <property type="match status" value="1"/>
</dbReference>
<keyword evidence="1 4" id="KW-0238">DNA-binding</keyword>
<evidence type="ECO:0000256" key="1">
    <source>
        <dbReference type="ARBA" id="ARBA00023125"/>
    </source>
</evidence>
<comment type="subcellular location">
    <subcellularLocation>
        <location evidence="4 5">Nucleus</location>
    </subcellularLocation>
</comment>
<keyword evidence="9" id="KW-1185">Reference proteome</keyword>
<feature type="domain" description="Homeobox" evidence="7">
    <location>
        <begin position="251"/>
        <end position="311"/>
    </location>
</feature>
<dbReference type="PROSITE" id="PS00027">
    <property type="entry name" value="HOMEOBOX_1"/>
    <property type="match status" value="1"/>
</dbReference>
<keyword evidence="2 4" id="KW-0371">Homeobox</keyword>
<dbReference type="PROSITE" id="PS50071">
    <property type="entry name" value="HOMEOBOX_2"/>
    <property type="match status" value="1"/>
</dbReference>
<feature type="compositionally biased region" description="Polar residues" evidence="6">
    <location>
        <begin position="152"/>
        <end position="171"/>
    </location>
</feature>
<name>A0A8J2NPP6_9HEXA</name>
<evidence type="ECO:0000256" key="2">
    <source>
        <dbReference type="ARBA" id="ARBA00023155"/>
    </source>
</evidence>
<accession>A0A8J2NPP6</accession>
<evidence type="ECO:0000313" key="8">
    <source>
        <dbReference type="EMBL" id="CAG7721126.1"/>
    </source>
</evidence>
<feature type="region of interest" description="Disordered" evidence="6">
    <location>
        <begin position="150"/>
        <end position="184"/>
    </location>
</feature>
<dbReference type="Proteomes" id="UP000708208">
    <property type="component" value="Unassembled WGS sequence"/>
</dbReference>
<evidence type="ECO:0000256" key="6">
    <source>
        <dbReference type="SAM" id="MobiDB-lite"/>
    </source>
</evidence>
<feature type="compositionally biased region" description="Low complexity" evidence="6">
    <location>
        <begin position="234"/>
        <end position="253"/>
    </location>
</feature>
<keyword evidence="3 4" id="KW-0539">Nucleus</keyword>
<reference evidence="8" key="1">
    <citation type="submission" date="2021-06" db="EMBL/GenBank/DDBJ databases">
        <authorList>
            <person name="Hodson N. C."/>
            <person name="Mongue J. A."/>
            <person name="Jaron S. K."/>
        </authorList>
    </citation>
    <scope>NUCLEOTIDE SEQUENCE</scope>
</reference>
<protein>
    <recommendedName>
        <fullName evidence="7">Homeobox domain-containing protein</fullName>
    </recommendedName>
</protein>
<feature type="region of interest" description="Disordered" evidence="6">
    <location>
        <begin position="206"/>
        <end position="256"/>
    </location>
</feature>
<feature type="region of interest" description="Disordered" evidence="6">
    <location>
        <begin position="1"/>
        <end position="27"/>
    </location>
</feature>
<evidence type="ECO:0000259" key="7">
    <source>
        <dbReference type="PROSITE" id="PS50071"/>
    </source>
</evidence>